<dbReference type="Proteomes" id="UP000887159">
    <property type="component" value="Unassembled WGS sequence"/>
</dbReference>
<accession>A0A8X6UZH4</accession>
<comment type="caution">
    <text evidence="2">The sequence shown here is derived from an EMBL/GenBank/DDBJ whole genome shotgun (WGS) entry which is preliminary data.</text>
</comment>
<gene>
    <name evidence="2" type="ORF">TNCV_1587751</name>
</gene>
<evidence type="ECO:0000256" key="1">
    <source>
        <dbReference type="SAM" id="MobiDB-lite"/>
    </source>
</evidence>
<feature type="compositionally biased region" description="Acidic residues" evidence="1">
    <location>
        <begin position="23"/>
        <end position="36"/>
    </location>
</feature>
<protein>
    <submittedName>
        <fullName evidence="2">Uncharacterized protein</fullName>
    </submittedName>
</protein>
<dbReference type="AlphaFoldDB" id="A0A8X6UZH4"/>
<dbReference type="EMBL" id="BMAU01021175">
    <property type="protein sequence ID" value="GFX93598.1"/>
    <property type="molecule type" value="Genomic_DNA"/>
</dbReference>
<proteinExistence type="predicted"/>
<name>A0A8X6UZH4_TRICX</name>
<sequence>MAIEMQKTGFQMLNDTSVQAESDPVDDETDEDEDNNSESSKGPFKCWHVFCVRDSYGVVRTTIGCDYTRAFGDGPRNFEPWSSDVNDTLAGTSSPNYYTTPTGGRFSS</sequence>
<keyword evidence="3" id="KW-1185">Reference proteome</keyword>
<feature type="region of interest" description="Disordered" evidence="1">
    <location>
        <begin position="1"/>
        <end position="43"/>
    </location>
</feature>
<evidence type="ECO:0000313" key="2">
    <source>
        <dbReference type="EMBL" id="GFX93598.1"/>
    </source>
</evidence>
<organism evidence="2 3">
    <name type="scientific">Trichonephila clavipes</name>
    <name type="common">Golden silk orbweaver</name>
    <name type="synonym">Nephila clavipes</name>
    <dbReference type="NCBI Taxonomy" id="2585209"/>
    <lineage>
        <taxon>Eukaryota</taxon>
        <taxon>Metazoa</taxon>
        <taxon>Ecdysozoa</taxon>
        <taxon>Arthropoda</taxon>
        <taxon>Chelicerata</taxon>
        <taxon>Arachnida</taxon>
        <taxon>Araneae</taxon>
        <taxon>Araneomorphae</taxon>
        <taxon>Entelegynae</taxon>
        <taxon>Araneoidea</taxon>
        <taxon>Nephilidae</taxon>
        <taxon>Trichonephila</taxon>
    </lineage>
</organism>
<feature type="compositionally biased region" description="Polar residues" evidence="1">
    <location>
        <begin position="8"/>
        <end position="20"/>
    </location>
</feature>
<reference evidence="2" key="1">
    <citation type="submission" date="2020-08" db="EMBL/GenBank/DDBJ databases">
        <title>Multicomponent nature underlies the extraordinary mechanical properties of spider dragline silk.</title>
        <authorList>
            <person name="Kono N."/>
            <person name="Nakamura H."/>
            <person name="Mori M."/>
            <person name="Yoshida Y."/>
            <person name="Ohtoshi R."/>
            <person name="Malay A.D."/>
            <person name="Moran D.A.P."/>
            <person name="Tomita M."/>
            <person name="Numata K."/>
            <person name="Arakawa K."/>
        </authorList>
    </citation>
    <scope>NUCLEOTIDE SEQUENCE</scope>
</reference>
<evidence type="ECO:0000313" key="3">
    <source>
        <dbReference type="Proteomes" id="UP000887159"/>
    </source>
</evidence>